<sequence>MSSPKGLSLSGLSSAASLDPLIGMQVYTRFSPGGPFIEGDIIEYDSAKDMYKVVYNANTPNEFCDWIDMKEILPPHVEREGINHIGVPSTVEQNGQDSDNDNAEKVKISTEKSTMCSRSQGYRKTQK</sequence>
<organism evidence="2 3">
    <name type="scientific">Vicia faba</name>
    <name type="common">Broad bean</name>
    <name type="synonym">Faba vulgaris</name>
    <dbReference type="NCBI Taxonomy" id="3906"/>
    <lineage>
        <taxon>Eukaryota</taxon>
        <taxon>Viridiplantae</taxon>
        <taxon>Streptophyta</taxon>
        <taxon>Embryophyta</taxon>
        <taxon>Tracheophyta</taxon>
        <taxon>Spermatophyta</taxon>
        <taxon>Magnoliopsida</taxon>
        <taxon>eudicotyledons</taxon>
        <taxon>Gunneridae</taxon>
        <taxon>Pentapetalae</taxon>
        <taxon>rosids</taxon>
        <taxon>fabids</taxon>
        <taxon>Fabales</taxon>
        <taxon>Fabaceae</taxon>
        <taxon>Papilionoideae</taxon>
        <taxon>50 kb inversion clade</taxon>
        <taxon>NPAAA clade</taxon>
        <taxon>Hologalegina</taxon>
        <taxon>IRL clade</taxon>
        <taxon>Fabeae</taxon>
        <taxon>Vicia</taxon>
    </lineage>
</organism>
<dbReference type="EMBL" id="OX451740">
    <property type="protein sequence ID" value="CAI8614089.1"/>
    <property type="molecule type" value="Genomic_DNA"/>
</dbReference>
<dbReference type="Proteomes" id="UP001157006">
    <property type="component" value="Chromosome 5"/>
</dbReference>
<dbReference type="AlphaFoldDB" id="A0AAV1AVD5"/>
<evidence type="ECO:0000313" key="3">
    <source>
        <dbReference type="Proteomes" id="UP001157006"/>
    </source>
</evidence>
<gene>
    <name evidence="2" type="ORF">VFH_V112960</name>
</gene>
<protein>
    <submittedName>
        <fullName evidence="2">Uncharacterized protein</fullName>
    </submittedName>
</protein>
<proteinExistence type="predicted"/>
<evidence type="ECO:0000313" key="2">
    <source>
        <dbReference type="EMBL" id="CAI8614089.1"/>
    </source>
</evidence>
<accession>A0AAV1AVD5</accession>
<name>A0AAV1AVD5_VICFA</name>
<feature type="region of interest" description="Disordered" evidence="1">
    <location>
        <begin position="86"/>
        <end position="127"/>
    </location>
</feature>
<keyword evidence="3" id="KW-1185">Reference proteome</keyword>
<feature type="compositionally biased region" description="Polar residues" evidence="1">
    <location>
        <begin position="111"/>
        <end position="127"/>
    </location>
</feature>
<reference evidence="2 3" key="1">
    <citation type="submission" date="2023-01" db="EMBL/GenBank/DDBJ databases">
        <authorList>
            <person name="Kreplak J."/>
        </authorList>
    </citation>
    <scope>NUCLEOTIDE SEQUENCE [LARGE SCALE GENOMIC DNA]</scope>
</reference>
<evidence type="ECO:0000256" key="1">
    <source>
        <dbReference type="SAM" id="MobiDB-lite"/>
    </source>
</evidence>